<dbReference type="GO" id="GO:0000118">
    <property type="term" value="C:histone deacetylase complex"/>
    <property type="evidence" value="ECO:0007669"/>
    <property type="project" value="TreeGrafter"/>
</dbReference>
<name>A0A161XR68_DAUCS</name>
<feature type="region of interest" description="Disordered" evidence="5">
    <location>
        <begin position="641"/>
        <end position="669"/>
    </location>
</feature>
<evidence type="ECO:0000256" key="2">
    <source>
        <dbReference type="ARBA" id="ARBA00006801"/>
    </source>
</evidence>
<dbReference type="InterPro" id="IPR003347">
    <property type="entry name" value="JmjC_dom"/>
</dbReference>
<dbReference type="SMART" id="SM00558">
    <property type="entry name" value="JmjC"/>
    <property type="match status" value="1"/>
</dbReference>
<feature type="compositionally biased region" description="Basic and acidic residues" evidence="5">
    <location>
        <begin position="22"/>
        <end position="36"/>
    </location>
</feature>
<dbReference type="Gramene" id="KZM94106">
    <property type="protein sequence ID" value="KZM94106"/>
    <property type="gene ID" value="DCAR_017351"/>
</dbReference>
<feature type="compositionally biased region" description="Basic and acidic residues" evidence="5">
    <location>
        <begin position="650"/>
        <end position="665"/>
    </location>
</feature>
<feature type="compositionally biased region" description="Basic residues" evidence="5">
    <location>
        <begin position="8"/>
        <end position="21"/>
    </location>
</feature>
<dbReference type="OMA" id="MTDENEC"/>
<dbReference type="GO" id="GO:0032454">
    <property type="term" value="F:histone H3K9 demethylase activity"/>
    <property type="evidence" value="ECO:0007669"/>
    <property type="project" value="InterPro"/>
</dbReference>
<feature type="region of interest" description="Disordered" evidence="5">
    <location>
        <begin position="73"/>
        <end position="207"/>
    </location>
</feature>
<feature type="compositionally biased region" description="Acidic residues" evidence="5">
    <location>
        <begin position="122"/>
        <end position="146"/>
    </location>
</feature>
<keyword evidence="4" id="KW-0539">Nucleus</keyword>
<sequence>MDSNGNKRGSKRKAGRPKNKMKRIDDLGKKSEEIVRDSVQPVDQRTVLDLDAIVRDYISRTSEFCKDGQEICIVSSSDDDEENQNRANKIKGKEIIAGSSGKDDANDDRNHKSKNKDNEIVISDDNDDGGAEDDDQKIEDEHDVDTEATAPQCEEHERYFPKEAPSSPKRRKNSAMGKDDEKIQKIGSRGPNNKEKGKDGLTSRVCKSAGSKRKGAVMTDENECVYRDRDLLGDAIIHVSIQEYPKMTEDDFARLCPVCRVNCNCKSCLRLPKKDKSMADLKFTNEEKIRYSKYIIPMLLPSLKQLNEEQIREKQVEAKIQGVSISKLEVKKAKCGLDERMYCDNCRTSVADFHRSCSSCKYDLCLICCEEFRDGCLQESPEEVITQFKDPGSPYMHGFSEPKHRSCKLDETVGEGCQQKSTLGDDTSEKDHLKSKTEWKPCIDGRISCPPKTLGGCGKGILELKCIFDKDFVSNLLVAAEELSGKHKLFLETPGQQCSCFDSESEIGIDKMNLLKAASREGSSDHHLYCPTAVQLQANDLSHFQYHWLKGEPVIVKNVLELTCGLSWEPMVMWRALRQPKNLTRPQLLDVAAIDCLKWCEVYVLTHVQEVTPTSDQRANIEKLKQLQYAQDEMEFHGTVVKSEGLGSKQQDDNEEKIKESEENPRNMVSSSLENNIEGIDHPEGGALWDIFRRQDSLKLEEYLRKYYKEFRHIYCLPLDKVVHPIHDQTCYLSMEHKRRLKKEYGIEPWTFVQKLGDAVLIPAGCPYQVRNLKSCIKVSVEFVSPENVSECIRFAKEIRLLPRNHSAKDDKLEIKKMIIFAIRQAVMDLQTLHL</sequence>
<comment type="subcellular location">
    <subcellularLocation>
        <location evidence="1">Nucleus</location>
    </subcellularLocation>
</comment>
<dbReference type="GO" id="GO:0006357">
    <property type="term" value="P:regulation of transcription by RNA polymerase II"/>
    <property type="evidence" value="ECO:0007669"/>
    <property type="project" value="TreeGrafter"/>
</dbReference>
<feature type="region of interest" description="Disordered" evidence="5">
    <location>
        <begin position="1"/>
        <end position="42"/>
    </location>
</feature>
<protein>
    <recommendedName>
        <fullName evidence="6">JmjC domain-containing protein</fullName>
    </recommendedName>
</protein>
<evidence type="ECO:0000256" key="4">
    <source>
        <dbReference type="ARBA" id="ARBA00023242"/>
    </source>
</evidence>
<reference evidence="7" key="1">
    <citation type="journal article" date="2016" name="Nat. Genet.">
        <title>A high-quality carrot genome assembly provides new insights into carotenoid accumulation and asterid genome evolution.</title>
        <authorList>
            <person name="Iorizzo M."/>
            <person name="Ellison S."/>
            <person name="Senalik D."/>
            <person name="Zeng P."/>
            <person name="Satapoomin P."/>
            <person name="Huang J."/>
            <person name="Bowman M."/>
            <person name="Iovene M."/>
            <person name="Sanseverino W."/>
            <person name="Cavagnaro P."/>
            <person name="Yildiz M."/>
            <person name="Macko-Podgorni A."/>
            <person name="Moranska E."/>
            <person name="Grzebelus E."/>
            <person name="Grzebelus D."/>
            <person name="Ashrafi H."/>
            <person name="Zheng Z."/>
            <person name="Cheng S."/>
            <person name="Spooner D."/>
            <person name="Van Deynze A."/>
            <person name="Simon P."/>
        </authorList>
    </citation>
    <scope>NUCLEOTIDE SEQUENCE [LARGE SCALE GENOMIC DNA]</scope>
    <source>
        <tissue evidence="7">Leaf</tissue>
    </source>
</reference>
<accession>A0A161XR68</accession>
<gene>
    <name evidence="7" type="ORF">DCAR_017351</name>
</gene>
<dbReference type="Gene3D" id="2.60.120.650">
    <property type="entry name" value="Cupin"/>
    <property type="match status" value="2"/>
</dbReference>
<comment type="caution">
    <text evidence="7">The sequence shown here is derived from an EMBL/GenBank/DDBJ whole genome shotgun (WGS) entry which is preliminary data.</text>
</comment>
<evidence type="ECO:0000313" key="7">
    <source>
        <dbReference type="EMBL" id="KZM94106.1"/>
    </source>
</evidence>
<dbReference type="SUPFAM" id="SSF51197">
    <property type="entry name" value="Clavaminate synthase-like"/>
    <property type="match status" value="1"/>
</dbReference>
<dbReference type="InterPro" id="IPR045109">
    <property type="entry name" value="LSDs-like"/>
</dbReference>
<proteinExistence type="inferred from homology"/>
<keyword evidence="3" id="KW-0479">Metal-binding</keyword>
<organism evidence="7">
    <name type="scientific">Daucus carota subsp. sativus</name>
    <name type="common">Carrot</name>
    <dbReference type="NCBI Taxonomy" id="79200"/>
    <lineage>
        <taxon>Eukaryota</taxon>
        <taxon>Viridiplantae</taxon>
        <taxon>Streptophyta</taxon>
        <taxon>Embryophyta</taxon>
        <taxon>Tracheophyta</taxon>
        <taxon>Spermatophyta</taxon>
        <taxon>Magnoliopsida</taxon>
        <taxon>eudicotyledons</taxon>
        <taxon>Gunneridae</taxon>
        <taxon>Pentapetalae</taxon>
        <taxon>asterids</taxon>
        <taxon>campanulids</taxon>
        <taxon>Apiales</taxon>
        <taxon>Apiaceae</taxon>
        <taxon>Apioideae</taxon>
        <taxon>Scandiceae</taxon>
        <taxon>Daucinae</taxon>
        <taxon>Daucus</taxon>
        <taxon>Daucus sect. Daucus</taxon>
    </lineage>
</organism>
<dbReference type="GO" id="GO:0046872">
    <property type="term" value="F:metal ion binding"/>
    <property type="evidence" value="ECO:0007669"/>
    <property type="project" value="UniProtKB-KW"/>
</dbReference>
<dbReference type="PANTHER" id="PTHR12549">
    <property type="entry name" value="JMJC DOMAIN-CONTAINING HISTONE DEMETHYLATION PROTEIN"/>
    <property type="match status" value="1"/>
</dbReference>
<evidence type="ECO:0000259" key="6">
    <source>
        <dbReference type="PROSITE" id="PS51184"/>
    </source>
</evidence>
<dbReference type="Pfam" id="PF02373">
    <property type="entry name" value="JmjC"/>
    <property type="match status" value="1"/>
</dbReference>
<feature type="domain" description="JmjC" evidence="6">
    <location>
        <begin position="568"/>
        <end position="800"/>
    </location>
</feature>
<dbReference type="AlphaFoldDB" id="A0A161XR68"/>
<dbReference type="PROSITE" id="PS51184">
    <property type="entry name" value="JMJC"/>
    <property type="match status" value="1"/>
</dbReference>
<comment type="similarity">
    <text evidence="2">Belongs to the JARID1 histone demethylase family.</text>
</comment>
<evidence type="ECO:0000256" key="3">
    <source>
        <dbReference type="ARBA" id="ARBA00022723"/>
    </source>
</evidence>
<evidence type="ECO:0000256" key="1">
    <source>
        <dbReference type="ARBA" id="ARBA00004123"/>
    </source>
</evidence>
<evidence type="ECO:0000256" key="5">
    <source>
        <dbReference type="SAM" id="MobiDB-lite"/>
    </source>
</evidence>
<dbReference type="GO" id="GO:0003712">
    <property type="term" value="F:transcription coregulator activity"/>
    <property type="evidence" value="ECO:0007669"/>
    <property type="project" value="TreeGrafter"/>
</dbReference>
<feature type="compositionally biased region" description="Basic and acidic residues" evidence="5">
    <location>
        <begin position="192"/>
        <end position="201"/>
    </location>
</feature>
<dbReference type="GO" id="GO:0000785">
    <property type="term" value="C:chromatin"/>
    <property type="evidence" value="ECO:0007669"/>
    <property type="project" value="TreeGrafter"/>
</dbReference>
<dbReference type="EMBL" id="LNRQ01000005">
    <property type="protein sequence ID" value="KZM94106.1"/>
    <property type="molecule type" value="Genomic_DNA"/>
</dbReference>
<dbReference type="GO" id="GO:0031490">
    <property type="term" value="F:chromatin DNA binding"/>
    <property type="evidence" value="ECO:0007669"/>
    <property type="project" value="TreeGrafter"/>
</dbReference>
<dbReference type="PANTHER" id="PTHR12549:SF11">
    <property type="entry name" value="LYSINE-SPECIFIC DEMETHYLASE JMJ25"/>
    <property type="match status" value="1"/>
</dbReference>
<feature type="compositionally biased region" description="Basic and acidic residues" evidence="5">
    <location>
        <begin position="101"/>
        <end position="119"/>
    </location>
</feature>